<dbReference type="InterPro" id="IPR016166">
    <property type="entry name" value="FAD-bd_PCMH"/>
</dbReference>
<organism evidence="5">
    <name type="scientific">Uncultured Desulfatiglans sp</name>
    <dbReference type="NCBI Taxonomy" id="1748965"/>
    <lineage>
        <taxon>Bacteria</taxon>
        <taxon>Pseudomonadati</taxon>
        <taxon>Thermodesulfobacteriota</taxon>
        <taxon>Desulfobacteria</taxon>
        <taxon>Desulfatiglandales</taxon>
        <taxon>Desulfatiglandaceae</taxon>
        <taxon>Desulfatiglans</taxon>
        <taxon>environmental samples</taxon>
    </lineage>
</organism>
<evidence type="ECO:0000256" key="2">
    <source>
        <dbReference type="ARBA" id="ARBA00022630"/>
    </source>
</evidence>
<dbReference type="GO" id="GO:0071949">
    <property type="term" value="F:FAD binding"/>
    <property type="evidence" value="ECO:0007669"/>
    <property type="project" value="InterPro"/>
</dbReference>
<gene>
    <name evidence="5" type="ORF">TRIP_B330376</name>
</gene>
<dbReference type="GO" id="GO:1903457">
    <property type="term" value="P:lactate catabolic process"/>
    <property type="evidence" value="ECO:0007669"/>
    <property type="project" value="TreeGrafter"/>
</dbReference>
<dbReference type="Gene3D" id="3.30.465.10">
    <property type="match status" value="1"/>
</dbReference>
<comment type="similarity">
    <text evidence="1">Belongs to the FAD-binding oxidoreductase/transferase type 4 family.</text>
</comment>
<dbReference type="InterPro" id="IPR016164">
    <property type="entry name" value="FAD-linked_Oxase-like_C"/>
</dbReference>
<dbReference type="InterPro" id="IPR036318">
    <property type="entry name" value="FAD-bd_PCMH-like_sf"/>
</dbReference>
<dbReference type="InterPro" id="IPR016167">
    <property type="entry name" value="FAD-bd_PCMH_sub1"/>
</dbReference>
<accession>A0A653A820</accession>
<dbReference type="InterPro" id="IPR006094">
    <property type="entry name" value="Oxid_FAD_bind_N"/>
</dbReference>
<reference evidence="5" key="1">
    <citation type="submission" date="2018-07" db="EMBL/GenBank/DDBJ databases">
        <authorList>
            <consortium name="Genoscope - CEA"/>
            <person name="William W."/>
        </authorList>
    </citation>
    <scope>NUCLEOTIDE SEQUENCE</scope>
    <source>
        <strain evidence="5">IK1</strain>
    </source>
</reference>
<evidence type="ECO:0000259" key="4">
    <source>
        <dbReference type="PROSITE" id="PS51387"/>
    </source>
</evidence>
<dbReference type="PANTHER" id="PTHR11748">
    <property type="entry name" value="D-LACTATE DEHYDROGENASE"/>
    <property type="match status" value="1"/>
</dbReference>
<dbReference type="PROSITE" id="PS51387">
    <property type="entry name" value="FAD_PCMH"/>
    <property type="match status" value="1"/>
</dbReference>
<dbReference type="EMBL" id="UPXX01000027">
    <property type="protein sequence ID" value="VBB44211.1"/>
    <property type="molecule type" value="Genomic_DNA"/>
</dbReference>
<dbReference type="GO" id="GO:0008720">
    <property type="term" value="F:D-lactate dehydrogenase (NAD+) activity"/>
    <property type="evidence" value="ECO:0007669"/>
    <property type="project" value="TreeGrafter"/>
</dbReference>
<keyword evidence="3" id="KW-0274">FAD</keyword>
<dbReference type="Pfam" id="PF01565">
    <property type="entry name" value="FAD_binding_4"/>
    <property type="match status" value="1"/>
</dbReference>
<keyword evidence="2" id="KW-0285">Flavoprotein</keyword>
<dbReference type="SUPFAM" id="SSF56176">
    <property type="entry name" value="FAD-binding/transporter-associated domain-like"/>
    <property type="match status" value="1"/>
</dbReference>
<evidence type="ECO:0000256" key="1">
    <source>
        <dbReference type="ARBA" id="ARBA00008000"/>
    </source>
</evidence>
<dbReference type="PANTHER" id="PTHR11748:SF111">
    <property type="entry name" value="D-LACTATE DEHYDROGENASE, MITOCHONDRIAL-RELATED"/>
    <property type="match status" value="1"/>
</dbReference>
<sequence>MLNEGLIKIVGGNNVLDSPDILNDYSGDMSFAAPTRPRCLVRPGSAKEVQEIVKWANEENVPLLPISSGPPHFRGDTVPRIGGTVLMDLTRMKKIIRVDQPNRVAMVEPGVSFDELQTELAKEGLSAYMPLCPRKSKSVLTSILEREPITMPAHHWDCTDPFLCGEIIFGTGDVLRSGEAAGPDSTEEKWKIGNYQITPFGLSQFDENKLVSGAQGTIGILTWATMKCRMASSFSKTCLVPSENIGQLFDLTYPLLRSRQCDHCFILNDLNLASLLAKDADEIRSLRESLPAWVLVVSFEGNGELPEDKVAWQESDFREMALRAGQLRPVTSLSGLNTEELSAVLSKPSDEPYWKLRYKGGCGEIFFLTTLDKTPDFIQALSGLASARRYPSTDMGVYIQPVVQGTSCHCEFDLFYDPANPSETGKVKGLLSEGVAHLADMGAFFSRPYGTWAKTVYGRAAVSSAMQKQVKQIFDPNNVLNPGQLCF</sequence>
<dbReference type="Gene3D" id="3.30.43.10">
    <property type="entry name" value="Uridine Diphospho-n-acetylenolpyruvylglucosamine Reductase, domain 2"/>
    <property type="match status" value="1"/>
</dbReference>
<evidence type="ECO:0000313" key="5">
    <source>
        <dbReference type="EMBL" id="VBB44211.1"/>
    </source>
</evidence>
<dbReference type="GO" id="GO:0004458">
    <property type="term" value="F:D-lactate dehydrogenase (cytochrome) activity"/>
    <property type="evidence" value="ECO:0007669"/>
    <property type="project" value="TreeGrafter"/>
</dbReference>
<dbReference type="AlphaFoldDB" id="A0A653A820"/>
<feature type="domain" description="FAD-binding PCMH-type" evidence="4">
    <location>
        <begin position="33"/>
        <end position="231"/>
    </location>
</feature>
<dbReference type="SUPFAM" id="SSF55103">
    <property type="entry name" value="FAD-linked oxidases, C-terminal domain"/>
    <property type="match status" value="1"/>
</dbReference>
<dbReference type="InterPro" id="IPR016169">
    <property type="entry name" value="FAD-bd_PCMH_sub2"/>
</dbReference>
<name>A0A653A820_UNCDX</name>
<evidence type="ECO:0000256" key="3">
    <source>
        <dbReference type="ARBA" id="ARBA00022827"/>
    </source>
</evidence>
<protein>
    <submittedName>
        <fullName evidence="5">Putative FAD-binding domain protein</fullName>
    </submittedName>
</protein>
<proteinExistence type="inferred from homology"/>